<sequence>MNETHLSYRHRCFCPFRKPGEKGHIGKNLRNLAAEIRTKYPSLSETAKIYDSCRKKVYEEIKAEKVSFSQEASHADAIINSNIGSTLKDDSTKSREEDVEEFLQGIKDHFHNLQDNAQRIQILTMAPLSWSVNKVATEFNCSWRLANNARRLREERGMLASPVAKAGKYLSENILKDVENFYQSDENSRQMPGMKDAVTIIVDDEKRKVQKRLLLYNLNDLYTHFMREKNDDTISFSKFAKLRPRNCILAGASGTYSVCVCTIHQNCKLMLDAINISQLMRHSEYSIHDYKDCINLLMCKNPSIACHFNECSECPSEQVLFDIVEELLSKSLVTAVLFSTWQTTDRATLNTQKLPVEEFLTHLTLKLKQLKPHDFIAKEQAKFMSLKKDNLVEGEVLIQLDFAENYAFVVQDAVQAFHFNNDQCTVHTIVYYYLAEKELKHRSMVVLSDCLAHDTVAVYIIQKMLLKEIQQRCTIKNVLYFTDGAKQHFKNRFQMANLMYHKEDFGIKAEWHFHATAHGKGGYDGVGAAFKREATRASLQAQAPNAILTPKSLFEWAQDRFENIDVLFYSKQAHTKMIAHLNKRFKAALAIPSIQKCHTFIPLHGKKLMIKKFSTATDNVIFSYK</sequence>
<dbReference type="Proteomes" id="UP000075809">
    <property type="component" value="Unassembled WGS sequence"/>
</dbReference>
<evidence type="ECO:0000313" key="1">
    <source>
        <dbReference type="EMBL" id="KYQ56123.1"/>
    </source>
</evidence>
<accession>A0A151X6U9</accession>
<organism evidence="1 2">
    <name type="scientific">Mycetomoellerius zeteki</name>
    <dbReference type="NCBI Taxonomy" id="64791"/>
    <lineage>
        <taxon>Eukaryota</taxon>
        <taxon>Metazoa</taxon>
        <taxon>Ecdysozoa</taxon>
        <taxon>Arthropoda</taxon>
        <taxon>Hexapoda</taxon>
        <taxon>Insecta</taxon>
        <taxon>Pterygota</taxon>
        <taxon>Neoptera</taxon>
        <taxon>Endopterygota</taxon>
        <taxon>Hymenoptera</taxon>
        <taxon>Apocrita</taxon>
        <taxon>Aculeata</taxon>
        <taxon>Formicoidea</taxon>
        <taxon>Formicidae</taxon>
        <taxon>Myrmicinae</taxon>
        <taxon>Mycetomoellerius</taxon>
    </lineage>
</organism>
<dbReference type="PANTHER" id="PTHR46601">
    <property type="entry name" value="ULP_PROTEASE DOMAIN-CONTAINING PROTEIN"/>
    <property type="match status" value="1"/>
</dbReference>
<dbReference type="PANTHER" id="PTHR46601:SF1">
    <property type="entry name" value="ADF-H DOMAIN-CONTAINING PROTEIN"/>
    <property type="match status" value="1"/>
</dbReference>
<dbReference type="AlphaFoldDB" id="A0A151X6U9"/>
<reference evidence="1 2" key="1">
    <citation type="submission" date="2015-09" db="EMBL/GenBank/DDBJ databases">
        <title>Trachymyrmex zeteki WGS genome.</title>
        <authorList>
            <person name="Nygaard S."/>
            <person name="Hu H."/>
            <person name="Boomsma J."/>
            <person name="Zhang G."/>
        </authorList>
    </citation>
    <scope>NUCLEOTIDE SEQUENCE [LARGE SCALE GENOMIC DNA]</scope>
    <source>
        <strain evidence="1">Tzet28-1</strain>
        <tissue evidence="1">Whole body</tissue>
    </source>
</reference>
<name>A0A151X6U9_9HYME</name>
<gene>
    <name evidence="1" type="ORF">ALC60_04946</name>
</gene>
<evidence type="ECO:0000313" key="2">
    <source>
        <dbReference type="Proteomes" id="UP000075809"/>
    </source>
</evidence>
<dbReference type="STRING" id="64791.A0A151X6U9"/>
<keyword evidence="2" id="KW-1185">Reference proteome</keyword>
<dbReference type="EMBL" id="KQ982464">
    <property type="protein sequence ID" value="KYQ56123.1"/>
    <property type="molecule type" value="Genomic_DNA"/>
</dbReference>
<protein>
    <submittedName>
        <fullName evidence="1">Uncharacterized protein</fullName>
    </submittedName>
</protein>
<proteinExistence type="predicted"/>